<evidence type="ECO:0000256" key="2">
    <source>
        <dbReference type="ARBA" id="ARBA00022771"/>
    </source>
</evidence>
<evidence type="ECO:0000256" key="1">
    <source>
        <dbReference type="ARBA" id="ARBA00022723"/>
    </source>
</evidence>
<comment type="caution">
    <text evidence="6">The sequence shown here is derived from an EMBL/GenBank/DDBJ whole genome shotgun (WGS) entry which is preliminary data.</text>
</comment>
<evidence type="ECO:0000256" key="4">
    <source>
        <dbReference type="PROSITE-ProRule" id="PRU00134"/>
    </source>
</evidence>
<feature type="domain" description="MYND-type" evidence="5">
    <location>
        <begin position="15"/>
        <end position="60"/>
    </location>
</feature>
<dbReference type="Proteomes" id="UP000193467">
    <property type="component" value="Unassembled WGS sequence"/>
</dbReference>
<dbReference type="SUPFAM" id="SSF144232">
    <property type="entry name" value="HIT/MYND zinc finger-like"/>
    <property type="match status" value="1"/>
</dbReference>
<keyword evidence="1" id="KW-0479">Metal-binding</keyword>
<keyword evidence="2 4" id="KW-0863">Zinc-finger</keyword>
<sequence length="313" mass="34903">MHPQRKFPAGAAFSCWSCHQILGDRTGQRVLWCSRCCVTPYCSKACQVKDWSLGGHKKDCRALEQSYRQAEEATLAQPAANALTQQLRTYSIEISPEVCILALRSALNLGKAEQRNHAHLLELYFNYNGGRELLRQRFEFTHASVVPFEVGLAGARRNPANAVVFEGLPTLENVQVQQRQKEHDSATVAVLFRATDVVSGKQAVIINPDQFVRFKTFEFIPAQLMTINASWEATFRYALSRPSTLQGHLLVLLDLFGSEEYNRAKGAVWNLGAEKKLKPTLFRKMAEMANGQLDGPLGEPILRALGETRGGGK</sequence>
<evidence type="ECO:0000313" key="7">
    <source>
        <dbReference type="Proteomes" id="UP000193467"/>
    </source>
</evidence>
<dbReference type="GO" id="GO:0008270">
    <property type="term" value="F:zinc ion binding"/>
    <property type="evidence" value="ECO:0007669"/>
    <property type="project" value="UniProtKB-KW"/>
</dbReference>
<dbReference type="Gene3D" id="6.10.140.2220">
    <property type="match status" value="1"/>
</dbReference>
<evidence type="ECO:0000256" key="3">
    <source>
        <dbReference type="ARBA" id="ARBA00022833"/>
    </source>
</evidence>
<reference evidence="6 7" key="1">
    <citation type="submission" date="2016-07" db="EMBL/GenBank/DDBJ databases">
        <title>Pervasive Adenine N6-methylation of Active Genes in Fungi.</title>
        <authorList>
            <consortium name="DOE Joint Genome Institute"/>
            <person name="Mondo S.J."/>
            <person name="Dannebaum R.O."/>
            <person name="Kuo R.C."/>
            <person name="Labutti K."/>
            <person name="Haridas S."/>
            <person name="Kuo A."/>
            <person name="Salamov A."/>
            <person name="Ahrendt S.R."/>
            <person name="Lipzen A."/>
            <person name="Sullivan W."/>
            <person name="Andreopoulos W.B."/>
            <person name="Clum A."/>
            <person name="Lindquist E."/>
            <person name="Daum C."/>
            <person name="Ramamoorthy G.K."/>
            <person name="Gryganskyi A."/>
            <person name="Culley D."/>
            <person name="Magnuson J.K."/>
            <person name="James T.Y."/>
            <person name="O'Malley M.A."/>
            <person name="Stajich J.E."/>
            <person name="Spatafora J.W."/>
            <person name="Visel A."/>
            <person name="Grigoriev I.V."/>
        </authorList>
    </citation>
    <scope>NUCLEOTIDE SEQUENCE [LARGE SCALE GENOMIC DNA]</scope>
    <source>
        <strain evidence="6 7">62-1032</strain>
    </source>
</reference>
<dbReference type="EMBL" id="MCGR01000080">
    <property type="protein sequence ID" value="ORY58009.1"/>
    <property type="molecule type" value="Genomic_DNA"/>
</dbReference>
<evidence type="ECO:0000259" key="5">
    <source>
        <dbReference type="PROSITE" id="PS50865"/>
    </source>
</evidence>
<dbReference type="PROSITE" id="PS01360">
    <property type="entry name" value="ZF_MYND_1"/>
    <property type="match status" value="1"/>
</dbReference>
<name>A0A1Y2DFK8_9BASI</name>
<keyword evidence="3" id="KW-0862">Zinc</keyword>
<accession>A0A1Y2DFK8</accession>
<dbReference type="AlphaFoldDB" id="A0A1Y2DFK8"/>
<dbReference type="InParanoid" id="A0A1Y2DFK8"/>
<keyword evidence="7" id="KW-1185">Reference proteome</keyword>
<dbReference type="PROSITE" id="PS50865">
    <property type="entry name" value="ZF_MYND_2"/>
    <property type="match status" value="1"/>
</dbReference>
<dbReference type="OrthoDB" id="265717at2759"/>
<dbReference type="InterPro" id="IPR002893">
    <property type="entry name" value="Znf_MYND"/>
</dbReference>
<protein>
    <recommendedName>
        <fullName evidence="5">MYND-type domain-containing protein</fullName>
    </recommendedName>
</protein>
<proteinExistence type="predicted"/>
<organism evidence="6 7">
    <name type="scientific">Leucosporidium creatinivorum</name>
    <dbReference type="NCBI Taxonomy" id="106004"/>
    <lineage>
        <taxon>Eukaryota</taxon>
        <taxon>Fungi</taxon>
        <taxon>Dikarya</taxon>
        <taxon>Basidiomycota</taxon>
        <taxon>Pucciniomycotina</taxon>
        <taxon>Microbotryomycetes</taxon>
        <taxon>Leucosporidiales</taxon>
        <taxon>Leucosporidium</taxon>
    </lineage>
</organism>
<dbReference type="Pfam" id="PF01753">
    <property type="entry name" value="zf-MYND"/>
    <property type="match status" value="1"/>
</dbReference>
<evidence type="ECO:0000313" key="6">
    <source>
        <dbReference type="EMBL" id="ORY58009.1"/>
    </source>
</evidence>
<gene>
    <name evidence="6" type="ORF">BCR35DRAFT_335247</name>
</gene>